<accession>A0A086IZ67</accession>
<comment type="caution">
    <text evidence="2">The sequence shown here is derived from an EMBL/GenBank/DDBJ whole genome shotgun (WGS) entry which is preliminary data.</text>
</comment>
<dbReference type="RefSeq" id="XP_052903740.1">
    <property type="nucleotide sequence ID" value="XM_053050009.1"/>
</dbReference>
<dbReference type="AlphaFoldDB" id="A0A086IZ67"/>
<protein>
    <submittedName>
        <fullName evidence="2">Uncharacterized protein</fullName>
    </submittedName>
</protein>
<keyword evidence="1" id="KW-0472">Membrane</keyword>
<organism evidence="2 3">
    <name type="scientific">Nematocida ausubeli (strain ATCC PRA-371 / ERTm2)</name>
    <name type="common">Nematode killer fungus</name>
    <dbReference type="NCBI Taxonomy" id="1913371"/>
    <lineage>
        <taxon>Eukaryota</taxon>
        <taxon>Fungi</taxon>
        <taxon>Fungi incertae sedis</taxon>
        <taxon>Microsporidia</taxon>
        <taxon>Nematocida</taxon>
    </lineage>
</organism>
<evidence type="ECO:0000256" key="1">
    <source>
        <dbReference type="SAM" id="Phobius"/>
    </source>
</evidence>
<sequence length="407" mass="46448">MQTQTQTQRVRAKETKKLIYTGCSAAAVVAVIAYVICTVYFKFFMVDEKTMGTLFYSWRVEGADESALKEKMDKFNVVKGQEDMKELMESYIKDSYPIHLPRFIANHLTFAYPNIDLFLGFRKSIVSAEAKANETKFSKDVIGKYNKIVNQVMFYNPDNWEGTDLLKKTFEKHFNGLKTDEQRELMRSVTIKMIDFVENMFSNSSFAYDGVNPSEKAVDGLADIIYTIIKSGHVGDDKFNQYLDDNEDLDRFLKKNSLYEIEDKKEFSRILSEKFFTQATSGVLYPYFSYGYSTMLNTIVYLCLDLNDLEYNSSFDLEVDENIKPLAEIQQKGSSKISAIGSAVAYGMAKNLSPTEEVGTDTVKSQRNPIVFTLFTSKLANSAENDEENLAKILKHIKSKKDLIKGL</sequence>
<feature type="transmembrane region" description="Helical" evidence="1">
    <location>
        <begin position="18"/>
        <end position="41"/>
    </location>
</feature>
<dbReference type="GeneID" id="77677378"/>
<evidence type="ECO:0000313" key="3">
    <source>
        <dbReference type="Proteomes" id="UP000054524"/>
    </source>
</evidence>
<name>A0A086IZ67_NEMA1</name>
<keyword evidence="1" id="KW-0812">Transmembrane</keyword>
<dbReference type="EMBL" id="AKIJ01000006">
    <property type="protein sequence ID" value="KFG25185.1"/>
    <property type="molecule type" value="Genomic_DNA"/>
</dbReference>
<dbReference type="Proteomes" id="UP000054524">
    <property type="component" value="Unassembled WGS sequence"/>
</dbReference>
<evidence type="ECO:0000313" key="2">
    <source>
        <dbReference type="EMBL" id="KFG25185.1"/>
    </source>
</evidence>
<gene>
    <name evidence="2" type="ORF">NESG_02405</name>
</gene>
<dbReference type="HOGENOM" id="CLU_676329_0_0_1"/>
<proteinExistence type="predicted"/>
<keyword evidence="1" id="KW-1133">Transmembrane helix</keyword>
<reference evidence="2 3" key="1">
    <citation type="journal article" date="2014" name="Genome Announc.">
        <title>Genome Sequence of the Microsporidian Species Nematocida sp1 Strain ERTm6 (ATCC PRA-372).</title>
        <authorList>
            <person name="Bakowski M.A."/>
            <person name="Priest M."/>
            <person name="Young S."/>
            <person name="Cuomo C.A."/>
            <person name="Troemel E.R."/>
        </authorList>
    </citation>
    <scope>NUCLEOTIDE SEQUENCE [LARGE SCALE GENOMIC DNA]</scope>
    <source>
        <strain evidence="2 3">ERTm6</strain>
    </source>
</reference>
<keyword evidence="3" id="KW-1185">Reference proteome</keyword>